<evidence type="ECO:0000256" key="4">
    <source>
        <dbReference type="ARBA" id="ARBA00023125"/>
    </source>
</evidence>
<comment type="similarity">
    <text evidence="1">Belongs to the sigma-70 factor family. ECF subfamily.</text>
</comment>
<comment type="caution">
    <text evidence="9">The sequence shown here is derived from an EMBL/GenBank/DDBJ whole genome shotgun (WGS) entry which is preliminary data.</text>
</comment>
<keyword evidence="3" id="KW-0731">Sigma factor</keyword>
<dbReference type="InterPro" id="IPR036388">
    <property type="entry name" value="WH-like_DNA-bd_sf"/>
</dbReference>
<evidence type="ECO:0000256" key="5">
    <source>
        <dbReference type="ARBA" id="ARBA00023163"/>
    </source>
</evidence>
<evidence type="ECO:0000313" key="10">
    <source>
        <dbReference type="Proteomes" id="UP000075260"/>
    </source>
</evidence>
<reference evidence="9 10" key="1">
    <citation type="submission" date="2014-02" db="EMBL/GenBank/DDBJ databases">
        <title>The small core and large imbalanced accessory genome model reveals a collaborative survival strategy of Sorangium cellulosum strains in nature.</title>
        <authorList>
            <person name="Han K."/>
            <person name="Peng R."/>
            <person name="Blom J."/>
            <person name="Li Y.-Z."/>
        </authorList>
    </citation>
    <scope>NUCLEOTIDE SEQUENCE [LARGE SCALE GENOMIC DNA]</scope>
    <source>
        <strain evidence="9 10">So0008-312</strain>
    </source>
</reference>
<dbReference type="GO" id="GO:0006352">
    <property type="term" value="P:DNA-templated transcription initiation"/>
    <property type="evidence" value="ECO:0007669"/>
    <property type="project" value="InterPro"/>
</dbReference>
<dbReference type="RefSeq" id="WP_061609542.1">
    <property type="nucleotide sequence ID" value="NZ_JEMA01000611.1"/>
</dbReference>
<evidence type="ECO:0000259" key="7">
    <source>
        <dbReference type="Pfam" id="PF04542"/>
    </source>
</evidence>
<sequence length="248" mass="27383">MAAPSPSGLSHGAAERRPALDRAFPAKPLRDPFVGALLRCWVEQREELLRSCRRSLGREDGEDAFSRATVSMLRATASAEGVRRPAAWLQEIVRHACVDLHRERTRRGRLLLLVDEDLGELAAAPHAAAGDPERTLLERETLARLERAVRALAPTLRDPLLLRVEEELSYAEMAALLLESEENLRKRVQLARQRVRRSVLLQQDQEPRSGPDQPAARAGRPGLRRGSAGAAADTDPVAEPSPSSSQRQ</sequence>
<evidence type="ECO:0000313" key="9">
    <source>
        <dbReference type="EMBL" id="KYF67853.1"/>
    </source>
</evidence>
<dbReference type="EMBL" id="JEMA01000611">
    <property type="protein sequence ID" value="KYF67853.1"/>
    <property type="molecule type" value="Genomic_DNA"/>
</dbReference>
<name>A0A150QIT6_SORCE</name>
<evidence type="ECO:0000256" key="3">
    <source>
        <dbReference type="ARBA" id="ARBA00023082"/>
    </source>
</evidence>
<feature type="domain" description="RNA polymerase sigma-70 region 2" evidence="7">
    <location>
        <begin position="46"/>
        <end position="107"/>
    </location>
</feature>
<dbReference type="AlphaFoldDB" id="A0A150QIT6"/>
<accession>A0A150QIT6</accession>
<feature type="region of interest" description="Disordered" evidence="6">
    <location>
        <begin position="199"/>
        <end position="248"/>
    </location>
</feature>
<keyword evidence="5" id="KW-0804">Transcription</keyword>
<protein>
    <submittedName>
        <fullName evidence="9">Uncharacterized protein</fullName>
    </submittedName>
</protein>
<organism evidence="9 10">
    <name type="scientific">Sorangium cellulosum</name>
    <name type="common">Polyangium cellulosum</name>
    <dbReference type="NCBI Taxonomy" id="56"/>
    <lineage>
        <taxon>Bacteria</taxon>
        <taxon>Pseudomonadati</taxon>
        <taxon>Myxococcota</taxon>
        <taxon>Polyangia</taxon>
        <taxon>Polyangiales</taxon>
        <taxon>Polyangiaceae</taxon>
        <taxon>Sorangium</taxon>
    </lineage>
</organism>
<dbReference type="InterPro" id="IPR013325">
    <property type="entry name" value="RNA_pol_sigma_r2"/>
</dbReference>
<dbReference type="NCBIfam" id="TIGR02937">
    <property type="entry name" value="sigma70-ECF"/>
    <property type="match status" value="1"/>
</dbReference>
<dbReference type="SUPFAM" id="SSF88659">
    <property type="entry name" value="Sigma3 and sigma4 domains of RNA polymerase sigma factors"/>
    <property type="match status" value="1"/>
</dbReference>
<dbReference type="PANTHER" id="PTHR43133">
    <property type="entry name" value="RNA POLYMERASE ECF-TYPE SIGMA FACTO"/>
    <property type="match status" value="1"/>
</dbReference>
<dbReference type="InterPro" id="IPR007627">
    <property type="entry name" value="RNA_pol_sigma70_r2"/>
</dbReference>
<proteinExistence type="inferred from homology"/>
<gene>
    <name evidence="9" type="ORF">BE15_12325</name>
</gene>
<dbReference type="Pfam" id="PF04542">
    <property type="entry name" value="Sigma70_r2"/>
    <property type="match status" value="1"/>
</dbReference>
<feature type="domain" description="RNA polymerase sigma factor 70 region 4 type 2" evidence="8">
    <location>
        <begin position="143"/>
        <end position="194"/>
    </location>
</feature>
<dbReference type="InterPro" id="IPR014284">
    <property type="entry name" value="RNA_pol_sigma-70_dom"/>
</dbReference>
<evidence type="ECO:0000256" key="6">
    <source>
        <dbReference type="SAM" id="MobiDB-lite"/>
    </source>
</evidence>
<evidence type="ECO:0000259" key="8">
    <source>
        <dbReference type="Pfam" id="PF08281"/>
    </source>
</evidence>
<dbReference type="PANTHER" id="PTHR43133:SF8">
    <property type="entry name" value="RNA POLYMERASE SIGMA FACTOR HI_1459-RELATED"/>
    <property type="match status" value="1"/>
</dbReference>
<dbReference type="Gene3D" id="1.10.1740.10">
    <property type="match status" value="1"/>
</dbReference>
<dbReference type="Pfam" id="PF08281">
    <property type="entry name" value="Sigma70_r4_2"/>
    <property type="match status" value="1"/>
</dbReference>
<dbReference type="Proteomes" id="UP000075260">
    <property type="component" value="Unassembled WGS sequence"/>
</dbReference>
<dbReference type="InterPro" id="IPR013324">
    <property type="entry name" value="RNA_pol_sigma_r3/r4-like"/>
</dbReference>
<dbReference type="GO" id="GO:0016987">
    <property type="term" value="F:sigma factor activity"/>
    <property type="evidence" value="ECO:0007669"/>
    <property type="project" value="UniProtKB-KW"/>
</dbReference>
<evidence type="ECO:0000256" key="2">
    <source>
        <dbReference type="ARBA" id="ARBA00023015"/>
    </source>
</evidence>
<evidence type="ECO:0000256" key="1">
    <source>
        <dbReference type="ARBA" id="ARBA00010641"/>
    </source>
</evidence>
<dbReference type="InterPro" id="IPR013249">
    <property type="entry name" value="RNA_pol_sigma70_r4_t2"/>
</dbReference>
<dbReference type="Gene3D" id="1.10.10.10">
    <property type="entry name" value="Winged helix-like DNA-binding domain superfamily/Winged helix DNA-binding domain"/>
    <property type="match status" value="1"/>
</dbReference>
<keyword evidence="4" id="KW-0238">DNA-binding</keyword>
<keyword evidence="2" id="KW-0805">Transcription regulation</keyword>
<dbReference type="SUPFAM" id="SSF88946">
    <property type="entry name" value="Sigma2 domain of RNA polymerase sigma factors"/>
    <property type="match status" value="1"/>
</dbReference>
<feature type="compositionally biased region" description="Low complexity" evidence="6">
    <location>
        <begin position="215"/>
        <end position="232"/>
    </location>
</feature>
<dbReference type="GO" id="GO:0003677">
    <property type="term" value="F:DNA binding"/>
    <property type="evidence" value="ECO:0007669"/>
    <property type="project" value="UniProtKB-KW"/>
</dbReference>
<dbReference type="InterPro" id="IPR039425">
    <property type="entry name" value="RNA_pol_sigma-70-like"/>
</dbReference>